<dbReference type="InterPro" id="IPR017200">
    <property type="entry name" value="PqqE-like"/>
</dbReference>
<dbReference type="SUPFAM" id="SSF102114">
    <property type="entry name" value="Radical SAM enzymes"/>
    <property type="match status" value="1"/>
</dbReference>
<dbReference type="InterPro" id="IPR023885">
    <property type="entry name" value="4Fe4S-binding_SPASM_dom"/>
</dbReference>
<keyword evidence="3" id="KW-0949">S-adenosyl-L-methionine</keyword>
<evidence type="ECO:0000256" key="5">
    <source>
        <dbReference type="ARBA" id="ARBA00023004"/>
    </source>
</evidence>
<dbReference type="AlphaFoldDB" id="A0A938BN89"/>
<evidence type="ECO:0000259" key="7">
    <source>
        <dbReference type="PROSITE" id="PS51918"/>
    </source>
</evidence>
<dbReference type="PANTHER" id="PTHR11228:SF7">
    <property type="entry name" value="PQQA PEPTIDE CYCLASE"/>
    <property type="match status" value="1"/>
</dbReference>
<evidence type="ECO:0000256" key="2">
    <source>
        <dbReference type="ARBA" id="ARBA00022485"/>
    </source>
</evidence>
<name>A0A938BN89_9BACT</name>
<evidence type="ECO:0000256" key="1">
    <source>
        <dbReference type="ARBA" id="ARBA00001966"/>
    </source>
</evidence>
<dbReference type="NCBIfam" id="TIGR04085">
    <property type="entry name" value="rSAM_more_4Fe4S"/>
    <property type="match status" value="1"/>
</dbReference>
<dbReference type="InterPro" id="IPR006638">
    <property type="entry name" value="Elp3/MiaA/NifB-like_rSAM"/>
</dbReference>
<protein>
    <submittedName>
        <fullName evidence="8">Radical SAM protein</fullName>
    </submittedName>
</protein>
<dbReference type="GO" id="GO:0051539">
    <property type="term" value="F:4 iron, 4 sulfur cluster binding"/>
    <property type="evidence" value="ECO:0007669"/>
    <property type="project" value="UniProtKB-KW"/>
</dbReference>
<comment type="cofactor">
    <cofactor evidence="1">
        <name>[4Fe-4S] cluster</name>
        <dbReference type="ChEBI" id="CHEBI:49883"/>
    </cofactor>
</comment>
<evidence type="ECO:0000313" key="8">
    <source>
        <dbReference type="EMBL" id="MBM3275118.1"/>
    </source>
</evidence>
<proteinExistence type="predicted"/>
<evidence type="ECO:0000313" key="9">
    <source>
        <dbReference type="Proteomes" id="UP000703893"/>
    </source>
</evidence>
<keyword evidence="6" id="KW-0411">Iron-sulfur</keyword>
<dbReference type="GO" id="GO:0003824">
    <property type="term" value="F:catalytic activity"/>
    <property type="evidence" value="ECO:0007669"/>
    <property type="project" value="InterPro"/>
</dbReference>
<keyword evidence="5" id="KW-0408">Iron</keyword>
<reference evidence="8 9" key="1">
    <citation type="submission" date="2019-03" db="EMBL/GenBank/DDBJ databases">
        <title>Lake Tanganyika Metagenome-Assembled Genomes (MAGs).</title>
        <authorList>
            <person name="Tran P."/>
        </authorList>
    </citation>
    <scope>NUCLEOTIDE SEQUENCE [LARGE SCALE GENOMIC DNA]</scope>
    <source>
        <strain evidence="8">K_DeepCast_65m_m2_236</strain>
    </source>
</reference>
<dbReference type="InterPro" id="IPR013785">
    <property type="entry name" value="Aldolase_TIM"/>
</dbReference>
<dbReference type="PANTHER" id="PTHR11228">
    <property type="entry name" value="RADICAL SAM DOMAIN PROTEIN"/>
    <property type="match status" value="1"/>
</dbReference>
<dbReference type="InterPro" id="IPR058240">
    <property type="entry name" value="rSAM_sf"/>
</dbReference>
<evidence type="ECO:0000256" key="6">
    <source>
        <dbReference type="ARBA" id="ARBA00023014"/>
    </source>
</evidence>
<dbReference type="Pfam" id="PF04055">
    <property type="entry name" value="Radical_SAM"/>
    <property type="match status" value="1"/>
</dbReference>
<dbReference type="SFLD" id="SFLDG01386">
    <property type="entry name" value="main_SPASM_domain-containing"/>
    <property type="match status" value="1"/>
</dbReference>
<dbReference type="SFLD" id="SFLDS00029">
    <property type="entry name" value="Radical_SAM"/>
    <property type="match status" value="1"/>
</dbReference>
<dbReference type="SFLD" id="SFLDG01067">
    <property type="entry name" value="SPASM/twitch_domain_containing"/>
    <property type="match status" value="1"/>
</dbReference>
<keyword evidence="4" id="KW-0479">Metal-binding</keyword>
<evidence type="ECO:0000256" key="3">
    <source>
        <dbReference type="ARBA" id="ARBA00022691"/>
    </source>
</evidence>
<dbReference type="PROSITE" id="PS51918">
    <property type="entry name" value="RADICAL_SAM"/>
    <property type="match status" value="1"/>
</dbReference>
<dbReference type="SMART" id="SM00729">
    <property type="entry name" value="Elp3"/>
    <property type="match status" value="1"/>
</dbReference>
<organism evidence="8 9">
    <name type="scientific">Candidatus Tanganyikabacteria bacterium</name>
    <dbReference type="NCBI Taxonomy" id="2961651"/>
    <lineage>
        <taxon>Bacteria</taxon>
        <taxon>Bacillati</taxon>
        <taxon>Candidatus Sericytochromatia</taxon>
        <taxon>Candidatus Tanganyikabacteria</taxon>
    </lineage>
</organism>
<gene>
    <name evidence="8" type="ORF">FJZ00_08185</name>
</gene>
<dbReference type="Proteomes" id="UP000703893">
    <property type="component" value="Unassembled WGS sequence"/>
</dbReference>
<comment type="caution">
    <text evidence="8">The sequence shown here is derived from an EMBL/GenBank/DDBJ whole genome shotgun (WGS) entry which is preliminary data.</text>
</comment>
<dbReference type="Gene3D" id="3.20.20.70">
    <property type="entry name" value="Aldolase class I"/>
    <property type="match status" value="1"/>
</dbReference>
<dbReference type="InterPro" id="IPR007197">
    <property type="entry name" value="rSAM"/>
</dbReference>
<evidence type="ECO:0000256" key="4">
    <source>
        <dbReference type="ARBA" id="ARBA00022723"/>
    </source>
</evidence>
<dbReference type="PIRSF" id="PIRSF037420">
    <property type="entry name" value="PQQ_syn_pqqE"/>
    <property type="match status" value="1"/>
</dbReference>
<accession>A0A938BN89</accession>
<keyword evidence="2" id="KW-0004">4Fe-4S</keyword>
<dbReference type="GO" id="GO:0046872">
    <property type="term" value="F:metal ion binding"/>
    <property type="evidence" value="ECO:0007669"/>
    <property type="project" value="UniProtKB-KW"/>
</dbReference>
<sequence>MGDKPGTDPGIAPAKKRRFYQRTTYAVWEITLKCNLACNHCGSRAGDARDDELTTEEALDLVHQMAEAGIAEVTLIGGEAYLRHDWLRIAEEIVNSGMVVGMTTGGLGISKQTAQKMKDVGFRGISVSIDGMEETHDALRGKPGSWQACWRTLELMREVGMPTLNVNTQINRKSWRELDALYERIRAAGIHSWQVQFTVPMGNAADNAEILLQPYDLLEVFEDLARLAQRCLQDGIRLNPGNNIGYYGPYQQLLKGQGYDGPVYYTGCEAGTATLGIEADGSIKGCPSLPTMPYTGANIRDMSLSEIMAYTDELQFNFIPRYTPESIAHLWGFCAGCEFAMLCRGGCTWTAHVFMGKRGNNPYCHHRALEMAKRGLRERLVKKAAAPGTPFDYGTFDILEEPLDAPLPAREWERESNGSKATFVELPVHVASKEHDLT</sequence>
<dbReference type="EMBL" id="VGJX01000450">
    <property type="protein sequence ID" value="MBM3275118.1"/>
    <property type="molecule type" value="Genomic_DNA"/>
</dbReference>
<feature type="domain" description="Radical SAM core" evidence="7">
    <location>
        <begin position="18"/>
        <end position="237"/>
    </location>
</feature>
<dbReference type="CDD" id="cd01335">
    <property type="entry name" value="Radical_SAM"/>
    <property type="match status" value="1"/>
</dbReference>
<dbReference type="InterPro" id="IPR050377">
    <property type="entry name" value="Radical_SAM_PqqE_MftC-like"/>
</dbReference>